<dbReference type="PANTHER" id="PTHR45832">
    <property type="entry name" value="SERINE/THREONINE-PROTEIN KINASE SAMKA-RELATED-RELATED"/>
    <property type="match status" value="1"/>
</dbReference>
<evidence type="ECO:0000256" key="18">
    <source>
        <dbReference type="SAM" id="MobiDB-lite"/>
    </source>
</evidence>
<keyword evidence="13" id="KW-0206">Cytoskeleton</keyword>
<dbReference type="SUPFAM" id="SSF56112">
    <property type="entry name" value="Protein kinase-like (PK-like)"/>
    <property type="match status" value="1"/>
</dbReference>
<dbReference type="Gene3D" id="1.10.510.10">
    <property type="entry name" value="Transferase(Phosphotransferase) domain 1"/>
    <property type="match status" value="1"/>
</dbReference>
<evidence type="ECO:0000259" key="19">
    <source>
        <dbReference type="PROSITE" id="PS50011"/>
    </source>
</evidence>
<comment type="catalytic activity">
    <reaction evidence="15">
        <text>L-threonyl-[protein] + ATP = O-phospho-L-threonyl-[protein] + ADP + H(+)</text>
        <dbReference type="Rhea" id="RHEA:46608"/>
        <dbReference type="Rhea" id="RHEA-COMP:11060"/>
        <dbReference type="Rhea" id="RHEA-COMP:11605"/>
        <dbReference type="ChEBI" id="CHEBI:15378"/>
        <dbReference type="ChEBI" id="CHEBI:30013"/>
        <dbReference type="ChEBI" id="CHEBI:30616"/>
        <dbReference type="ChEBI" id="CHEBI:61977"/>
        <dbReference type="ChEBI" id="CHEBI:456216"/>
        <dbReference type="EC" id="2.7.11.1"/>
    </reaction>
</comment>
<reference evidence="21" key="2">
    <citation type="submission" date="2017-05" db="UniProtKB">
        <authorList>
            <consortium name="EnsemblMetazoa"/>
        </authorList>
    </citation>
    <scope>IDENTIFICATION</scope>
</reference>
<evidence type="ECO:0000313" key="21">
    <source>
        <dbReference type="EnsemblMetazoa" id="Aqu2.1.43596_001"/>
    </source>
</evidence>
<dbReference type="GO" id="GO:0009791">
    <property type="term" value="P:post-embryonic development"/>
    <property type="evidence" value="ECO:0007669"/>
    <property type="project" value="UniProtKB-ARBA"/>
</dbReference>
<dbReference type="GO" id="GO:0034329">
    <property type="term" value="P:cell junction assembly"/>
    <property type="evidence" value="ECO:0007669"/>
    <property type="project" value="UniProtKB-ARBA"/>
</dbReference>
<dbReference type="KEGG" id="aqu:100631850"/>
<sequence>MATMDDPPIPPIRNVSTRDKEPAKNGSRPVDKKAGFFKKDKKSAGDSKKLEISSPTGFEHTVHVGFDPVSGEFTGMPEAWAKLLDSSGISQAEKAKNPDAVVKALEFMTKRSSHSDNDPKFLTAQRYGPTPSRPHLSQDTFTPLQPIRPAPQPPGSETAPAIPPRPAITKNKDLPPTPPPKSALKPPAHAGAQQGGAQKRDKKPKMSDAEVLAHLRQIVSIGDPTKRYTKMEKIGQGASGVVYTASEIATGNEVAIKQMNLQQQPKKELIINEIIVMKEIKQPNIVNFLDSYLVGESELWVVMEYLAGGSLTDVVTETCMNEGQIAAVCRECLQALKFLHDNHVIHRDIKSDNILLGMDGQVKLTDFGFCAQITPEQSKRSTMVGTPYWMAPEVVTRKQYGPKVDIWSLGIMAIEMVEGEPPYLNENPLRALYLIATNGTPELQNPENLSRVFRDFLDRCLEMEVDKRGSASELLTHVFLKKAAPLSSLTPLIIAAKEMAGKR</sequence>
<dbReference type="InterPro" id="IPR051931">
    <property type="entry name" value="PAK3-like"/>
</dbReference>
<feature type="binding site" evidence="17">
    <location>
        <position position="257"/>
    </location>
    <ligand>
        <name>ATP</name>
        <dbReference type="ChEBI" id="CHEBI:30616"/>
    </ligand>
</feature>
<dbReference type="PROSITE" id="PS00108">
    <property type="entry name" value="PROTEIN_KINASE_ST"/>
    <property type="match status" value="1"/>
</dbReference>
<keyword evidence="8" id="KW-0597">Phosphoprotein</keyword>
<organism evidence="21">
    <name type="scientific">Amphimedon queenslandica</name>
    <name type="common">Sponge</name>
    <dbReference type="NCBI Taxonomy" id="400682"/>
    <lineage>
        <taxon>Eukaryota</taxon>
        <taxon>Metazoa</taxon>
        <taxon>Porifera</taxon>
        <taxon>Demospongiae</taxon>
        <taxon>Heteroscleromorpha</taxon>
        <taxon>Haplosclerida</taxon>
        <taxon>Niphatidae</taxon>
        <taxon>Amphimedon</taxon>
    </lineage>
</organism>
<dbReference type="CDD" id="cd06647">
    <property type="entry name" value="STKc_PAK_I"/>
    <property type="match status" value="1"/>
</dbReference>
<dbReference type="OMA" id="ETCMNEG"/>
<dbReference type="GO" id="GO:0030054">
    <property type="term" value="C:cell junction"/>
    <property type="evidence" value="ECO:0007669"/>
    <property type="project" value="UniProtKB-ARBA"/>
</dbReference>
<dbReference type="OrthoDB" id="1022360at2759"/>
<dbReference type="FunFam" id="3.30.200.20:FF:000705">
    <property type="entry name" value="Non-specific serine/threonine protein kinase"/>
    <property type="match status" value="1"/>
</dbReference>
<feature type="domain" description="CRIB" evidence="20">
    <location>
        <begin position="52"/>
        <end position="65"/>
    </location>
</feature>
<feature type="domain" description="Protein kinase" evidence="19">
    <location>
        <begin position="228"/>
        <end position="480"/>
    </location>
</feature>
<dbReference type="FunFam" id="3.90.810.10:FF:000005">
    <property type="entry name" value="Non-specific serine/threonine protein kinase"/>
    <property type="match status" value="1"/>
</dbReference>
<dbReference type="InterPro" id="IPR011009">
    <property type="entry name" value="Kinase-like_dom_sf"/>
</dbReference>
<evidence type="ECO:0000256" key="16">
    <source>
        <dbReference type="ARBA" id="ARBA00048679"/>
    </source>
</evidence>
<dbReference type="GO" id="GO:0005524">
    <property type="term" value="F:ATP binding"/>
    <property type="evidence" value="ECO:0007669"/>
    <property type="project" value="UniProtKB-UniRule"/>
</dbReference>
<evidence type="ECO:0000256" key="3">
    <source>
        <dbReference type="ARBA" id="ARBA00008874"/>
    </source>
</evidence>
<comment type="catalytic activity">
    <reaction evidence="16">
        <text>L-seryl-[protein] + ATP = O-phospho-L-seryl-[protein] + ADP + H(+)</text>
        <dbReference type="Rhea" id="RHEA:17989"/>
        <dbReference type="Rhea" id="RHEA-COMP:9863"/>
        <dbReference type="Rhea" id="RHEA-COMP:11604"/>
        <dbReference type="ChEBI" id="CHEBI:15378"/>
        <dbReference type="ChEBI" id="CHEBI:29999"/>
        <dbReference type="ChEBI" id="CHEBI:30616"/>
        <dbReference type="ChEBI" id="CHEBI:83421"/>
        <dbReference type="ChEBI" id="CHEBI:456216"/>
        <dbReference type="EC" id="2.7.11.1"/>
    </reaction>
</comment>
<dbReference type="FunCoup" id="A0A1X7VTB7">
    <property type="interactions" value="953"/>
</dbReference>
<dbReference type="Gene3D" id="3.90.810.10">
    <property type="entry name" value="CRIB domain"/>
    <property type="match status" value="1"/>
</dbReference>
<dbReference type="GO" id="GO:0004674">
    <property type="term" value="F:protein serine/threonine kinase activity"/>
    <property type="evidence" value="ECO:0007669"/>
    <property type="project" value="UniProtKB-KW"/>
</dbReference>
<evidence type="ECO:0000313" key="22">
    <source>
        <dbReference type="Proteomes" id="UP000007879"/>
    </source>
</evidence>
<evidence type="ECO:0000256" key="15">
    <source>
        <dbReference type="ARBA" id="ARBA00047899"/>
    </source>
</evidence>
<dbReference type="CDD" id="cd01093">
    <property type="entry name" value="CRIB_PAK_like"/>
    <property type="match status" value="1"/>
</dbReference>
<dbReference type="EnsemblMetazoa" id="Aqu2.1.43596_001">
    <property type="protein sequence ID" value="Aqu2.1.43596_001"/>
    <property type="gene ID" value="Aqu2.1.43596"/>
</dbReference>
<dbReference type="PANTHER" id="PTHR45832:SF22">
    <property type="entry name" value="SERINE_THREONINE-PROTEIN KINASE SAMKA-RELATED"/>
    <property type="match status" value="1"/>
</dbReference>
<dbReference type="InterPro" id="IPR033923">
    <property type="entry name" value="PAK_BD"/>
</dbReference>
<dbReference type="SMART" id="SM00220">
    <property type="entry name" value="S_TKc"/>
    <property type="match status" value="1"/>
</dbReference>
<dbReference type="InterPro" id="IPR017441">
    <property type="entry name" value="Protein_kinase_ATP_BS"/>
</dbReference>
<feature type="compositionally biased region" description="Low complexity" evidence="18">
    <location>
        <begin position="182"/>
        <end position="197"/>
    </location>
</feature>
<dbReference type="STRING" id="400682.A0A1X7VTB7"/>
<proteinExistence type="inferred from homology"/>
<dbReference type="eggNOG" id="KOG0578">
    <property type="taxonomic scope" value="Eukaryota"/>
</dbReference>
<dbReference type="InterPro" id="IPR008271">
    <property type="entry name" value="Ser/Thr_kinase_AS"/>
</dbReference>
<dbReference type="GO" id="GO:0016477">
    <property type="term" value="P:cell migration"/>
    <property type="evidence" value="ECO:0007669"/>
    <property type="project" value="UniProtKB-ARBA"/>
</dbReference>
<dbReference type="InterPro" id="IPR000719">
    <property type="entry name" value="Prot_kinase_dom"/>
</dbReference>
<comment type="subcellular location">
    <subcellularLocation>
        <location evidence="2">Cell projection</location>
    </subcellularLocation>
    <subcellularLocation>
        <location evidence="1">Cytoplasm</location>
        <location evidence="1">Cytoskeleton</location>
    </subcellularLocation>
</comment>
<dbReference type="InterPro" id="IPR011026">
    <property type="entry name" value="WAS_C"/>
</dbReference>
<feature type="region of interest" description="Disordered" evidence="18">
    <location>
        <begin position="109"/>
        <end position="208"/>
    </location>
</feature>
<dbReference type="FunFam" id="1.10.510.10:FF:000011">
    <property type="entry name" value="Non-specific serine/threonine protein kinase"/>
    <property type="match status" value="1"/>
</dbReference>
<dbReference type="SMART" id="SM00285">
    <property type="entry name" value="PBD"/>
    <property type="match status" value="1"/>
</dbReference>
<evidence type="ECO:0000259" key="20">
    <source>
        <dbReference type="PROSITE" id="PS50108"/>
    </source>
</evidence>
<evidence type="ECO:0000256" key="17">
    <source>
        <dbReference type="PROSITE-ProRule" id="PRU10141"/>
    </source>
</evidence>
<keyword evidence="9" id="KW-0808">Transferase</keyword>
<evidence type="ECO:0000256" key="12">
    <source>
        <dbReference type="ARBA" id="ARBA00022840"/>
    </source>
</evidence>
<evidence type="ECO:0000256" key="14">
    <source>
        <dbReference type="ARBA" id="ARBA00023273"/>
    </source>
</evidence>
<dbReference type="Pfam" id="PF00069">
    <property type="entry name" value="Pkinase"/>
    <property type="match status" value="1"/>
</dbReference>
<dbReference type="Proteomes" id="UP000007879">
    <property type="component" value="Unassembled WGS sequence"/>
</dbReference>
<evidence type="ECO:0000256" key="6">
    <source>
        <dbReference type="ARBA" id="ARBA00022490"/>
    </source>
</evidence>
<keyword evidence="6" id="KW-0963">Cytoplasm</keyword>
<dbReference type="AlphaFoldDB" id="A0A1X7VTB7"/>
<dbReference type="EC" id="2.7.11.1" evidence="4"/>
<keyword evidence="22" id="KW-1185">Reference proteome</keyword>
<evidence type="ECO:0000256" key="9">
    <source>
        <dbReference type="ARBA" id="ARBA00022679"/>
    </source>
</evidence>
<dbReference type="GO" id="GO:0005886">
    <property type="term" value="C:plasma membrane"/>
    <property type="evidence" value="ECO:0007669"/>
    <property type="project" value="UniProtKB-ARBA"/>
</dbReference>
<dbReference type="PROSITE" id="PS50108">
    <property type="entry name" value="CRIB"/>
    <property type="match status" value="1"/>
</dbReference>
<keyword evidence="10 17" id="KW-0547">Nucleotide-binding</keyword>
<dbReference type="InterPro" id="IPR000095">
    <property type="entry name" value="CRIB_dom"/>
</dbReference>
<dbReference type="InParanoid" id="A0A1X7VTB7"/>
<dbReference type="GO" id="GO:0042995">
    <property type="term" value="C:cell projection"/>
    <property type="evidence" value="ECO:0007669"/>
    <property type="project" value="UniProtKB-SubCell"/>
</dbReference>
<evidence type="ECO:0000256" key="7">
    <source>
        <dbReference type="ARBA" id="ARBA00022527"/>
    </source>
</evidence>
<reference evidence="22" key="1">
    <citation type="journal article" date="2010" name="Nature">
        <title>The Amphimedon queenslandica genome and the evolution of animal complexity.</title>
        <authorList>
            <person name="Srivastava M."/>
            <person name="Simakov O."/>
            <person name="Chapman J."/>
            <person name="Fahey B."/>
            <person name="Gauthier M.E."/>
            <person name="Mitros T."/>
            <person name="Richards G.S."/>
            <person name="Conaco C."/>
            <person name="Dacre M."/>
            <person name="Hellsten U."/>
            <person name="Larroux C."/>
            <person name="Putnam N.H."/>
            <person name="Stanke M."/>
            <person name="Adamska M."/>
            <person name="Darling A."/>
            <person name="Degnan S.M."/>
            <person name="Oakley T.H."/>
            <person name="Plachetzki D.C."/>
            <person name="Zhai Y."/>
            <person name="Adamski M."/>
            <person name="Calcino A."/>
            <person name="Cummins S.F."/>
            <person name="Goodstein D.M."/>
            <person name="Harris C."/>
            <person name="Jackson D.J."/>
            <person name="Leys S.P."/>
            <person name="Shu S."/>
            <person name="Woodcroft B.J."/>
            <person name="Vervoort M."/>
            <person name="Kosik K.S."/>
            <person name="Manning G."/>
            <person name="Degnan B.M."/>
            <person name="Rokhsar D.S."/>
        </authorList>
    </citation>
    <scope>NUCLEOTIDE SEQUENCE [LARGE SCALE GENOMIC DNA]</scope>
</reference>
<keyword evidence="11" id="KW-0418">Kinase</keyword>
<dbReference type="GO" id="GO:0005829">
    <property type="term" value="C:cytosol"/>
    <property type="evidence" value="ECO:0007669"/>
    <property type="project" value="UniProtKB-ARBA"/>
</dbReference>
<dbReference type="PROSITE" id="PS00107">
    <property type="entry name" value="PROTEIN_KINASE_ATP"/>
    <property type="match status" value="1"/>
</dbReference>
<dbReference type="SUPFAM" id="SSF47912">
    <property type="entry name" value="Wiscott-Aldrich syndrome protein, WASP, C-terminal domain"/>
    <property type="match status" value="1"/>
</dbReference>
<evidence type="ECO:0000256" key="10">
    <source>
        <dbReference type="ARBA" id="ARBA00022741"/>
    </source>
</evidence>
<dbReference type="GO" id="GO:0007015">
    <property type="term" value="P:actin filament organization"/>
    <property type="evidence" value="ECO:0007669"/>
    <property type="project" value="InterPro"/>
</dbReference>
<dbReference type="GO" id="GO:0005856">
    <property type="term" value="C:cytoskeleton"/>
    <property type="evidence" value="ECO:0007669"/>
    <property type="project" value="UniProtKB-SubCell"/>
</dbReference>
<accession>A0A1X7VTB7</accession>
<protein>
    <recommendedName>
        <fullName evidence="4">non-specific serine/threonine protein kinase</fullName>
        <ecNumber evidence="4">2.7.11.1</ecNumber>
    </recommendedName>
</protein>
<keyword evidence="5" id="KW-0217">Developmental protein</keyword>
<evidence type="ECO:0000256" key="5">
    <source>
        <dbReference type="ARBA" id="ARBA00022473"/>
    </source>
</evidence>
<evidence type="ECO:0000256" key="8">
    <source>
        <dbReference type="ARBA" id="ARBA00022553"/>
    </source>
</evidence>
<keyword evidence="14" id="KW-0966">Cell projection</keyword>
<dbReference type="Gene3D" id="3.30.200.20">
    <property type="entry name" value="Phosphorylase Kinase, domain 1"/>
    <property type="match status" value="1"/>
</dbReference>
<keyword evidence="7" id="KW-0723">Serine/threonine-protein kinase</keyword>
<dbReference type="EnsemblMetazoa" id="XM_003382620.3">
    <property type="protein sequence ID" value="XP_003382668.1"/>
    <property type="gene ID" value="LOC100631850"/>
</dbReference>
<evidence type="ECO:0000256" key="2">
    <source>
        <dbReference type="ARBA" id="ARBA00004316"/>
    </source>
</evidence>
<feature type="compositionally biased region" description="Basic and acidic residues" evidence="18">
    <location>
        <begin position="16"/>
        <end position="51"/>
    </location>
</feature>
<evidence type="ECO:0000256" key="13">
    <source>
        <dbReference type="ARBA" id="ARBA00023212"/>
    </source>
</evidence>
<dbReference type="PROSITE" id="PS50011">
    <property type="entry name" value="PROTEIN_KINASE_DOM"/>
    <property type="match status" value="1"/>
</dbReference>
<feature type="region of interest" description="Disordered" evidence="18">
    <location>
        <begin position="1"/>
        <end position="70"/>
    </location>
</feature>
<dbReference type="InterPro" id="IPR036936">
    <property type="entry name" value="CRIB_dom_sf"/>
</dbReference>
<comment type="similarity">
    <text evidence="3">Belongs to the protein kinase superfamily. STE Ser/Thr protein kinase family. STE20 subfamily.</text>
</comment>
<dbReference type="Pfam" id="PF00786">
    <property type="entry name" value="PBD"/>
    <property type="match status" value="1"/>
</dbReference>
<evidence type="ECO:0000256" key="11">
    <source>
        <dbReference type="ARBA" id="ARBA00022777"/>
    </source>
</evidence>
<evidence type="ECO:0000256" key="1">
    <source>
        <dbReference type="ARBA" id="ARBA00004245"/>
    </source>
</evidence>
<name>A0A1X7VTB7_AMPQE</name>
<gene>
    <name evidence="21" type="primary">100631850</name>
</gene>
<keyword evidence="12 17" id="KW-0067">ATP-binding</keyword>
<evidence type="ECO:0000256" key="4">
    <source>
        <dbReference type="ARBA" id="ARBA00012513"/>
    </source>
</evidence>